<organism evidence="2 3">
    <name type="scientific">Glycomyces tritici</name>
    <dbReference type="NCBI Taxonomy" id="2665176"/>
    <lineage>
        <taxon>Bacteria</taxon>
        <taxon>Bacillati</taxon>
        <taxon>Actinomycetota</taxon>
        <taxon>Actinomycetes</taxon>
        <taxon>Glycomycetales</taxon>
        <taxon>Glycomycetaceae</taxon>
        <taxon>Glycomyces</taxon>
    </lineage>
</organism>
<keyword evidence="1" id="KW-0732">Signal</keyword>
<keyword evidence="3" id="KW-1185">Reference proteome</keyword>
<evidence type="ECO:0000256" key="1">
    <source>
        <dbReference type="SAM" id="SignalP"/>
    </source>
</evidence>
<dbReference type="Proteomes" id="UP001171902">
    <property type="component" value="Unassembled WGS sequence"/>
</dbReference>
<feature type="signal peptide" evidence="1">
    <location>
        <begin position="1"/>
        <end position="34"/>
    </location>
</feature>
<dbReference type="EMBL" id="JAUEMJ010000001">
    <property type="protein sequence ID" value="MDN3238125.1"/>
    <property type="molecule type" value="Genomic_DNA"/>
</dbReference>
<feature type="chain" id="PRO_5047295942" description="Secreted protein" evidence="1">
    <location>
        <begin position="35"/>
        <end position="99"/>
    </location>
</feature>
<comment type="caution">
    <text evidence="2">The sequence shown here is derived from an EMBL/GenBank/DDBJ whole genome shotgun (WGS) entry which is preliminary data.</text>
</comment>
<evidence type="ECO:0000313" key="3">
    <source>
        <dbReference type="Proteomes" id="UP001171902"/>
    </source>
</evidence>
<proteinExistence type="predicted"/>
<reference evidence="2" key="1">
    <citation type="submission" date="2023-06" db="EMBL/GenBank/DDBJ databases">
        <title>Gycomyces niveus sp.nov., a novel actinomycete isolated from soil in Shouguang.</title>
        <authorList>
            <person name="Yang X."/>
            <person name="Zhao J."/>
        </authorList>
    </citation>
    <scope>NUCLEOTIDE SEQUENCE</scope>
    <source>
        <strain evidence="2">NEAU C2</strain>
    </source>
</reference>
<name>A0ABT7YHP2_9ACTN</name>
<accession>A0ABT7YHP2</accession>
<evidence type="ECO:0000313" key="2">
    <source>
        <dbReference type="EMBL" id="MDN3238125.1"/>
    </source>
</evidence>
<gene>
    <name evidence="2" type="ORF">QWI33_00170</name>
</gene>
<sequence length="99" mass="10409">MKRPDTVHRRRLRLAVAAATGVTAGLVCAASANAAEGCEVSDPAAPPRGTTAMEQVAHRPGTGLDCTTVPERMEPHVPLLGRRHDRVHRLQATVTGPSA</sequence>
<dbReference type="RefSeq" id="WP_289953689.1">
    <property type="nucleotide sequence ID" value="NZ_JAUEMJ010000001.1"/>
</dbReference>
<evidence type="ECO:0008006" key="4">
    <source>
        <dbReference type="Google" id="ProtNLM"/>
    </source>
</evidence>
<protein>
    <recommendedName>
        <fullName evidence="4">Secreted protein</fullName>
    </recommendedName>
</protein>